<feature type="transmembrane region" description="Helical" evidence="2">
    <location>
        <begin position="351"/>
        <end position="371"/>
    </location>
</feature>
<dbReference type="PANTHER" id="PTHR14136:SF17">
    <property type="entry name" value="BTB_POZ DOMAIN-CONTAINING PROTEIN KCTD9"/>
    <property type="match status" value="1"/>
</dbReference>
<dbReference type="Gene3D" id="2.160.20.80">
    <property type="entry name" value="E3 ubiquitin-protein ligase SopA"/>
    <property type="match status" value="1"/>
</dbReference>
<sequence length="372" mass="39550">MEVRQFLRQYANGKRSFVWADLRQANLTGVDLREVNLSRANLTEANLSRANLTGANLTRTNLTRTNLTRANLTDAVLRQANLTGALIDLEALEPQAYVGAILPDGTRFELPAIAESEAAEPAPASAEPVAAVSDAASHSQHSDTSQSGTSKAAGDPLLAPAQGTQWQQPPPTRRSILRKRSRSLPWPNLILFGLGYGGLGLFLYLHQAAWIGWPLVWITAFLWLVGEPYLWFMPVAAALAALVTTGLSVVAIAVAGLASLGLFGGLKMLGWPWSRALRDAIWVGGIGAVLVAIASLAFYGRDAYSGGGIILSPTLPLALLILLGSLCIGVGSMAQLQLQEASWVRSHMARLLSLDAGVGLLLGTLVGWLLAH</sequence>
<name>A0A1Z3HTK2_9CYAN</name>
<reference evidence="3 4" key="1">
    <citation type="journal article" date="2016" name="Biochim. Biophys. Acta">
        <title>Characterization of red-shifted phycobilisomes isolated from the chlorophyll f-containing cyanobacterium Halomicronema hongdechloris.</title>
        <authorList>
            <person name="Li Y."/>
            <person name="Lin Y."/>
            <person name="Garvey C.J."/>
            <person name="Birch D."/>
            <person name="Corkery R.W."/>
            <person name="Loughlin P.C."/>
            <person name="Scheer H."/>
            <person name="Willows R.D."/>
            <person name="Chen M."/>
        </authorList>
    </citation>
    <scope>NUCLEOTIDE SEQUENCE [LARGE SCALE GENOMIC DNA]</scope>
    <source>
        <strain evidence="3 4">C2206</strain>
    </source>
</reference>
<feature type="transmembrane region" description="Helical" evidence="2">
    <location>
        <begin position="184"/>
        <end position="205"/>
    </location>
</feature>
<feature type="transmembrane region" description="Helical" evidence="2">
    <location>
        <begin position="280"/>
        <end position="299"/>
    </location>
</feature>
<keyword evidence="2" id="KW-0472">Membrane</keyword>
<dbReference type="STRING" id="1641165.XM38_17440"/>
<dbReference type="InterPro" id="IPR051082">
    <property type="entry name" value="Pentapeptide-BTB/POZ_domain"/>
</dbReference>
<dbReference type="AlphaFoldDB" id="A0A1Z3HTK2"/>
<dbReference type="PANTHER" id="PTHR14136">
    <property type="entry name" value="BTB_POZ DOMAIN-CONTAINING PROTEIN KCTD9"/>
    <property type="match status" value="1"/>
</dbReference>
<organism evidence="3 4">
    <name type="scientific">Halomicronema hongdechloris C2206</name>
    <dbReference type="NCBI Taxonomy" id="1641165"/>
    <lineage>
        <taxon>Bacteria</taxon>
        <taxon>Bacillati</taxon>
        <taxon>Cyanobacteriota</taxon>
        <taxon>Cyanophyceae</taxon>
        <taxon>Nodosilineales</taxon>
        <taxon>Nodosilineaceae</taxon>
        <taxon>Halomicronema</taxon>
    </lineage>
</organism>
<feature type="compositionally biased region" description="Polar residues" evidence="1">
    <location>
        <begin position="138"/>
        <end position="150"/>
    </location>
</feature>
<feature type="transmembrane region" description="Helical" evidence="2">
    <location>
        <begin position="239"/>
        <end position="260"/>
    </location>
</feature>
<evidence type="ECO:0000256" key="1">
    <source>
        <dbReference type="SAM" id="MobiDB-lite"/>
    </source>
</evidence>
<proteinExistence type="predicted"/>
<feature type="region of interest" description="Disordered" evidence="1">
    <location>
        <begin position="118"/>
        <end position="172"/>
    </location>
</feature>
<dbReference type="InterPro" id="IPR001646">
    <property type="entry name" value="5peptide_repeat"/>
</dbReference>
<keyword evidence="4" id="KW-1185">Reference proteome</keyword>
<evidence type="ECO:0000313" key="3">
    <source>
        <dbReference type="EMBL" id="ASC73661.1"/>
    </source>
</evidence>
<keyword evidence="2" id="KW-0812">Transmembrane</keyword>
<keyword evidence="2" id="KW-1133">Transmembrane helix</keyword>
<feature type="transmembrane region" description="Helical" evidence="2">
    <location>
        <begin position="211"/>
        <end position="232"/>
    </location>
</feature>
<protein>
    <submittedName>
        <fullName evidence="3">Pentapeptide repeats containing protein</fullName>
    </submittedName>
</protein>
<dbReference type="OrthoDB" id="530998at2"/>
<feature type="compositionally biased region" description="Low complexity" evidence="1">
    <location>
        <begin position="118"/>
        <end position="137"/>
    </location>
</feature>
<gene>
    <name evidence="3" type="ORF">XM38_046330</name>
</gene>
<evidence type="ECO:0000313" key="4">
    <source>
        <dbReference type="Proteomes" id="UP000191901"/>
    </source>
</evidence>
<dbReference type="Proteomes" id="UP000191901">
    <property type="component" value="Chromosome"/>
</dbReference>
<dbReference type="SUPFAM" id="SSF141571">
    <property type="entry name" value="Pentapeptide repeat-like"/>
    <property type="match status" value="1"/>
</dbReference>
<dbReference type="Pfam" id="PF00805">
    <property type="entry name" value="Pentapeptide"/>
    <property type="match status" value="1"/>
</dbReference>
<evidence type="ECO:0000256" key="2">
    <source>
        <dbReference type="SAM" id="Phobius"/>
    </source>
</evidence>
<dbReference type="KEGG" id="hhg:XM38_046330"/>
<feature type="transmembrane region" description="Helical" evidence="2">
    <location>
        <begin position="311"/>
        <end position="331"/>
    </location>
</feature>
<accession>A0A1Z3HTK2</accession>
<dbReference type="EMBL" id="CP021983">
    <property type="protein sequence ID" value="ASC73661.1"/>
    <property type="molecule type" value="Genomic_DNA"/>
</dbReference>